<evidence type="ECO:0000313" key="2">
    <source>
        <dbReference type="EMBL" id="KAG5925745.1"/>
    </source>
</evidence>
<dbReference type="AlphaFoldDB" id="A0A8K0NIJ4"/>
<evidence type="ECO:0008006" key="4">
    <source>
        <dbReference type="Google" id="ProtNLM"/>
    </source>
</evidence>
<feature type="compositionally biased region" description="Low complexity" evidence="1">
    <location>
        <begin position="245"/>
        <end position="260"/>
    </location>
</feature>
<feature type="region of interest" description="Disordered" evidence="1">
    <location>
        <begin position="98"/>
        <end position="162"/>
    </location>
</feature>
<protein>
    <recommendedName>
        <fullName evidence="4">Peroxin 20</fullName>
    </recommendedName>
</protein>
<organism evidence="2 3">
    <name type="scientific">Claviceps africana</name>
    <dbReference type="NCBI Taxonomy" id="83212"/>
    <lineage>
        <taxon>Eukaryota</taxon>
        <taxon>Fungi</taxon>
        <taxon>Dikarya</taxon>
        <taxon>Ascomycota</taxon>
        <taxon>Pezizomycotina</taxon>
        <taxon>Sordariomycetes</taxon>
        <taxon>Hypocreomycetidae</taxon>
        <taxon>Hypocreales</taxon>
        <taxon>Clavicipitaceae</taxon>
        <taxon>Claviceps</taxon>
    </lineage>
</organism>
<feature type="compositionally biased region" description="Polar residues" evidence="1">
    <location>
        <begin position="37"/>
        <end position="47"/>
    </location>
</feature>
<feature type="region of interest" description="Disordered" evidence="1">
    <location>
        <begin position="357"/>
        <end position="378"/>
    </location>
</feature>
<reference evidence="2" key="1">
    <citation type="journal article" date="2020" name="bioRxiv">
        <title>Whole genome comparisons of ergot fungi reveals the divergence and evolution of species within the genus Claviceps are the result of varying mechanisms driving genome evolution and host range expansion.</title>
        <authorList>
            <person name="Wyka S.A."/>
            <person name="Mondo S.J."/>
            <person name="Liu M."/>
            <person name="Dettman J."/>
            <person name="Nalam V."/>
            <person name="Broders K.D."/>
        </authorList>
    </citation>
    <scope>NUCLEOTIDE SEQUENCE</scope>
    <source>
        <strain evidence="2">CCC 489</strain>
    </source>
</reference>
<feature type="compositionally biased region" description="Basic and acidic residues" evidence="1">
    <location>
        <begin position="14"/>
        <end position="32"/>
    </location>
</feature>
<gene>
    <name evidence="2" type="ORF">E4U42_004010</name>
</gene>
<evidence type="ECO:0000256" key="1">
    <source>
        <dbReference type="SAM" id="MobiDB-lite"/>
    </source>
</evidence>
<name>A0A8K0NIJ4_9HYPO</name>
<feature type="region of interest" description="Disordered" evidence="1">
    <location>
        <begin position="1"/>
        <end position="64"/>
    </location>
</feature>
<feature type="region of interest" description="Disordered" evidence="1">
    <location>
        <begin position="245"/>
        <end position="268"/>
    </location>
</feature>
<accession>A0A8K0NIJ4</accession>
<feature type="compositionally biased region" description="Basic residues" evidence="1">
    <location>
        <begin position="98"/>
        <end position="110"/>
    </location>
</feature>
<dbReference type="EMBL" id="SRPY01000342">
    <property type="protein sequence ID" value="KAG5925745.1"/>
    <property type="molecule type" value="Genomic_DNA"/>
</dbReference>
<comment type="caution">
    <text evidence="2">The sequence shown here is derived from an EMBL/GenBank/DDBJ whole genome shotgun (WGS) entry which is preliminary data.</text>
</comment>
<dbReference type="Proteomes" id="UP000811619">
    <property type="component" value="Unassembled WGS sequence"/>
</dbReference>
<proteinExistence type="predicted"/>
<feature type="compositionally biased region" description="Basic and acidic residues" evidence="1">
    <location>
        <begin position="366"/>
        <end position="378"/>
    </location>
</feature>
<evidence type="ECO:0000313" key="3">
    <source>
        <dbReference type="Proteomes" id="UP000811619"/>
    </source>
</evidence>
<feature type="compositionally biased region" description="Low complexity" evidence="1">
    <location>
        <begin position="146"/>
        <end position="162"/>
    </location>
</feature>
<dbReference type="OrthoDB" id="5407351at2759"/>
<feature type="compositionally biased region" description="Polar residues" evidence="1">
    <location>
        <begin position="115"/>
        <end position="131"/>
    </location>
</feature>
<sequence>MAEASCSGPSPFKRLVDHQSRDVSHHQDRLVDRAPGQSRSPFRSASQHGLGADNFNAFMDGAPQPTMPGMPGMSGIPHDPANRLSVHAAALQQPHALMSHHHHHHHHHHPPPPSQSELSQQARASAVSDATNWAADFTRYSDSQRMRSSPNMASSSSAMQMNRQQPMQMDFQSAFSHAFGSPVYGSPAAAGGSGFVGAPQAFPEADFNKEMSQWMSVHGRANMTEVDAAMDQIARELQLNEASLPAEAETAAATAASTTSQENPASARYTDLDTPELASLSLQDAAYGPSPAVALDETAHVVDNDTNDNDVAAAPKTRSGVSEAAERLLDAVQHEDGEKWQNSVFLSLMRDFRDGKKDIFDDEIRDTEAQRDDGAATR</sequence>
<keyword evidence="3" id="KW-1185">Reference proteome</keyword>